<feature type="domain" description="Schlafen group 3-like DNA/RNA helicase" evidence="1">
    <location>
        <begin position="233"/>
        <end position="619"/>
    </location>
</feature>
<dbReference type="RefSeq" id="WP_272744579.1">
    <property type="nucleotide sequence ID" value="NZ_JAQQKV010000002.1"/>
</dbReference>
<name>A0ABT5HJ39_9CAUL</name>
<evidence type="ECO:0000259" key="1">
    <source>
        <dbReference type="Pfam" id="PF09848"/>
    </source>
</evidence>
<comment type="caution">
    <text evidence="2">The sequence shown here is derived from an EMBL/GenBank/DDBJ whole genome shotgun (WGS) entry which is preliminary data.</text>
</comment>
<gene>
    <name evidence="2" type="ORF">PQU98_08835</name>
</gene>
<dbReference type="SUPFAM" id="SSF52540">
    <property type="entry name" value="P-loop containing nucleoside triphosphate hydrolases"/>
    <property type="match status" value="1"/>
</dbReference>
<evidence type="ECO:0000313" key="3">
    <source>
        <dbReference type="Proteomes" id="UP001218579"/>
    </source>
</evidence>
<dbReference type="InterPro" id="IPR018647">
    <property type="entry name" value="SLFN_3-like_DNA/RNA_helicase"/>
</dbReference>
<sequence length="649" mass="72924">MRAYYTADRARFYADTDEHILGALAQGHSFALEMTQREAWVQQITVMRAALTDQPAFTLYFEFAIPRMGKRADCVVLIGDCVFVIEFKTDEDFKPSAIEQVEDYALDLKNFHQGSHDLAIVPVLVATRAKTSGIIQFELPGTHVAKPLCVCPADLGYVLKMFSATAAAAQFDAERWAATGYRPTPTIIEAARALYDRHDVADIVRHDAGAVNLGRTQDIISRVIETARAHRQKSICFITGVPGAGKTLAGLNIATQRSGEGETHATFLSGNGPLVAVLSEALIRDQQSRTGGAKTHIARHVHAFIQNIHHFRDHYLRSVEAPSDHIVVFDEAQRAWTRAQASKFMQQKRAVADFDMSEPEFLLHVMDRHPDWCTVVCLIGGGQEINTGEAGLSEWMAAIRDHFPHWQVHASAQITQADYDLNHDASAFIKTAQVSLHDDLHLSVSMRSFRAETLSEFVAQVLHGDAMAARAAFDKLGHYPIYLTRDIRVAREWLRAQGRGSERFGLIASSGALRLKPEGVHIKTEIDPANWFLNDRADVRSSYYLEDVATEFDVQGLELDWAGVCWDADLRHDGQDWQMYKFKGTKWQSVKDRHQRLYLKNAYRVILTRARQGMVIFVPKGDDRDPTRPPTFYEDSFDFLQSCGLPLLN</sequence>
<organism evidence="2 3">
    <name type="scientific">Asticcacaulis machinosus</name>
    <dbReference type="NCBI Taxonomy" id="2984211"/>
    <lineage>
        <taxon>Bacteria</taxon>
        <taxon>Pseudomonadati</taxon>
        <taxon>Pseudomonadota</taxon>
        <taxon>Alphaproteobacteria</taxon>
        <taxon>Caulobacterales</taxon>
        <taxon>Caulobacteraceae</taxon>
        <taxon>Asticcacaulis</taxon>
    </lineage>
</organism>
<protein>
    <submittedName>
        <fullName evidence="2">DUF2075 domain-containing protein</fullName>
    </submittedName>
</protein>
<dbReference type="InterPro" id="IPR027417">
    <property type="entry name" value="P-loop_NTPase"/>
</dbReference>
<evidence type="ECO:0000313" key="2">
    <source>
        <dbReference type="EMBL" id="MDC7676233.1"/>
    </source>
</evidence>
<dbReference type="Proteomes" id="UP001218579">
    <property type="component" value="Unassembled WGS sequence"/>
</dbReference>
<accession>A0ABT5HJ39</accession>
<keyword evidence="3" id="KW-1185">Reference proteome</keyword>
<dbReference type="Pfam" id="PF09848">
    <property type="entry name" value="SLFN-g3_helicase"/>
    <property type="match status" value="1"/>
</dbReference>
<proteinExistence type="predicted"/>
<dbReference type="EMBL" id="JAQQKV010000002">
    <property type="protein sequence ID" value="MDC7676233.1"/>
    <property type="molecule type" value="Genomic_DNA"/>
</dbReference>
<reference evidence="2 3" key="1">
    <citation type="submission" date="2023-01" db="EMBL/GenBank/DDBJ databases">
        <title>Novel species of the genus Asticcacaulis isolated from rivers.</title>
        <authorList>
            <person name="Lu H."/>
        </authorList>
    </citation>
    <scope>NUCLEOTIDE SEQUENCE [LARGE SCALE GENOMIC DNA]</scope>
    <source>
        <strain evidence="2 3">LKC15W</strain>
    </source>
</reference>